<protein>
    <submittedName>
        <fullName evidence="1">Uncharacterized protein</fullName>
    </submittedName>
</protein>
<organism evidence="1 2">
    <name type="scientific">Nocardia arthritidis</name>
    <dbReference type="NCBI Taxonomy" id="228602"/>
    <lineage>
        <taxon>Bacteria</taxon>
        <taxon>Bacillati</taxon>
        <taxon>Actinomycetota</taxon>
        <taxon>Actinomycetes</taxon>
        <taxon>Mycobacteriales</taxon>
        <taxon>Nocardiaceae</taxon>
        <taxon>Nocardia</taxon>
    </lineage>
</organism>
<dbReference type="AlphaFoldDB" id="A0A6G9YE08"/>
<name>A0A6G9YE08_9NOCA</name>
<dbReference type="KEGG" id="nah:F5544_17935"/>
<sequence length="136" mass="15263">MTLYATDWTITSDITPEWAIRMPQDGSHVWQLSWLPGRLLTREQAIIGMELDELLSDPDGVYDDYHLSLVDDRAERIGILREHAIILLARRIAARLHAAQAHHARRAGPPARHCRATTPAISSTTPMTIPKAAQQL</sequence>
<keyword evidence="2" id="KW-1185">Reference proteome</keyword>
<proteinExistence type="predicted"/>
<dbReference type="EMBL" id="CP046172">
    <property type="protein sequence ID" value="QIS11461.1"/>
    <property type="molecule type" value="Genomic_DNA"/>
</dbReference>
<evidence type="ECO:0000313" key="1">
    <source>
        <dbReference type="EMBL" id="QIS11461.1"/>
    </source>
</evidence>
<evidence type="ECO:0000313" key="2">
    <source>
        <dbReference type="Proteomes" id="UP000503540"/>
    </source>
</evidence>
<accession>A0A6G9YE08</accession>
<dbReference type="Proteomes" id="UP000503540">
    <property type="component" value="Chromosome"/>
</dbReference>
<dbReference type="RefSeq" id="WP_174867353.1">
    <property type="nucleotide sequence ID" value="NZ_CP046172.1"/>
</dbReference>
<reference evidence="1 2" key="1">
    <citation type="journal article" date="2019" name="ACS Chem. Biol.">
        <title>Identification and Mobilization of a Cryptic Antibiotic Biosynthesis Gene Locus from a Human-Pathogenic Nocardia Isolate.</title>
        <authorList>
            <person name="Herisse M."/>
            <person name="Ishida K."/>
            <person name="Porter J.L."/>
            <person name="Howden B."/>
            <person name="Hertweck C."/>
            <person name="Stinear T.P."/>
            <person name="Pidot S.J."/>
        </authorList>
    </citation>
    <scope>NUCLEOTIDE SEQUENCE [LARGE SCALE GENOMIC DNA]</scope>
    <source>
        <strain evidence="1 2">AUSMDU00012717</strain>
    </source>
</reference>
<gene>
    <name evidence="1" type="ORF">F5544_17935</name>
</gene>